<evidence type="ECO:0000259" key="8">
    <source>
        <dbReference type="SMART" id="SM00563"/>
    </source>
</evidence>
<keyword evidence="6 7" id="KW-0472">Membrane</keyword>
<dbReference type="SUPFAM" id="SSF69593">
    <property type="entry name" value="Glycerol-3-phosphate (1)-acyltransferase"/>
    <property type="match status" value="1"/>
</dbReference>
<dbReference type="OrthoDB" id="1854593at2759"/>
<dbReference type="Pfam" id="PF01553">
    <property type="entry name" value="Acyltransferase"/>
    <property type="match status" value="1"/>
</dbReference>
<comment type="similarity">
    <text evidence="2">Belongs to the GPAT/DAPAT family.</text>
</comment>
<evidence type="ECO:0000256" key="5">
    <source>
        <dbReference type="ARBA" id="ARBA00022989"/>
    </source>
</evidence>
<evidence type="ECO:0000313" key="10">
    <source>
        <dbReference type="Proteomes" id="UP000639772"/>
    </source>
</evidence>
<feature type="transmembrane region" description="Helical" evidence="7">
    <location>
        <begin position="266"/>
        <end position="285"/>
    </location>
</feature>
<evidence type="ECO:0000256" key="1">
    <source>
        <dbReference type="ARBA" id="ARBA00004141"/>
    </source>
</evidence>
<dbReference type="GO" id="GO:0016791">
    <property type="term" value="F:phosphatase activity"/>
    <property type="evidence" value="ECO:0007669"/>
    <property type="project" value="TreeGrafter"/>
</dbReference>
<protein>
    <recommendedName>
        <fullName evidence="8">Phospholipid/glycerol acyltransferase domain-containing protein</fullName>
    </recommendedName>
</protein>
<dbReference type="InterPro" id="IPR056462">
    <property type="entry name" value="HAD_RAM2/GPAT1-8"/>
</dbReference>
<evidence type="ECO:0000256" key="3">
    <source>
        <dbReference type="ARBA" id="ARBA00022679"/>
    </source>
</evidence>
<keyword evidence="3" id="KW-0808">Transferase</keyword>
<evidence type="ECO:0000256" key="7">
    <source>
        <dbReference type="SAM" id="Phobius"/>
    </source>
</evidence>
<accession>A0A835S601</accession>
<dbReference type="GO" id="GO:0016020">
    <property type="term" value="C:membrane"/>
    <property type="evidence" value="ECO:0007669"/>
    <property type="project" value="UniProtKB-SubCell"/>
</dbReference>
<proteinExistence type="inferred from homology"/>
<feature type="transmembrane region" description="Helical" evidence="7">
    <location>
        <begin position="291"/>
        <end position="312"/>
    </location>
</feature>
<dbReference type="Proteomes" id="UP000639772">
    <property type="component" value="Chromosome 1"/>
</dbReference>
<dbReference type="GO" id="GO:0090447">
    <property type="term" value="F:glycerol-3-phosphate 2-O-acyltransferase activity"/>
    <property type="evidence" value="ECO:0007669"/>
    <property type="project" value="TreeGrafter"/>
</dbReference>
<dbReference type="SMART" id="SM00563">
    <property type="entry name" value="PlsC"/>
    <property type="match status" value="1"/>
</dbReference>
<dbReference type="InterPro" id="IPR002123">
    <property type="entry name" value="Plipid/glycerol_acylTrfase"/>
</dbReference>
<dbReference type="GO" id="GO:0010143">
    <property type="term" value="P:cutin biosynthetic process"/>
    <property type="evidence" value="ECO:0007669"/>
    <property type="project" value="TreeGrafter"/>
</dbReference>
<organism evidence="9 10">
    <name type="scientific">Vanilla planifolia</name>
    <name type="common">Vanilla</name>
    <dbReference type="NCBI Taxonomy" id="51239"/>
    <lineage>
        <taxon>Eukaryota</taxon>
        <taxon>Viridiplantae</taxon>
        <taxon>Streptophyta</taxon>
        <taxon>Embryophyta</taxon>
        <taxon>Tracheophyta</taxon>
        <taxon>Spermatophyta</taxon>
        <taxon>Magnoliopsida</taxon>
        <taxon>Liliopsida</taxon>
        <taxon>Asparagales</taxon>
        <taxon>Orchidaceae</taxon>
        <taxon>Vanilloideae</taxon>
        <taxon>Vanilleae</taxon>
        <taxon>Vanilla</taxon>
    </lineage>
</organism>
<evidence type="ECO:0000256" key="2">
    <source>
        <dbReference type="ARBA" id="ARBA00007937"/>
    </source>
</evidence>
<name>A0A835S601_VANPL</name>
<keyword evidence="4 7" id="KW-0812">Transmembrane</keyword>
<dbReference type="AlphaFoldDB" id="A0A835S601"/>
<evidence type="ECO:0000256" key="6">
    <source>
        <dbReference type="ARBA" id="ARBA00023136"/>
    </source>
</evidence>
<comment type="subcellular location">
    <subcellularLocation>
        <location evidence="1">Membrane</location>
        <topology evidence="1">Multi-pass membrane protein</topology>
    </subcellularLocation>
</comment>
<comment type="caution">
    <text evidence="9">The sequence shown here is derived from an EMBL/GenBank/DDBJ whole genome shotgun (WGS) entry which is preliminary data.</text>
</comment>
<dbReference type="PANTHER" id="PTHR15486">
    <property type="entry name" value="ANCIENT UBIQUITOUS PROTEIN"/>
    <property type="match status" value="1"/>
</dbReference>
<feature type="domain" description="Phospholipid/glycerol acyltransferase" evidence="8">
    <location>
        <begin position="330"/>
        <end position="431"/>
    </location>
</feature>
<evidence type="ECO:0000256" key="4">
    <source>
        <dbReference type="ARBA" id="ARBA00022692"/>
    </source>
</evidence>
<dbReference type="Pfam" id="PF23270">
    <property type="entry name" value="HAD_RAM2_N"/>
    <property type="match status" value="1"/>
</dbReference>
<keyword evidence="5 7" id="KW-1133">Transmembrane helix</keyword>
<sequence length="518" mass="58925">MPFKSLCPRSFFSISRPRLKHILANSLFLPQRPTSPSQPQKQPHVSAILPAQTVVFDVEGWLLRSSSPFPYFMLVALECCSIFRALILLLSYPLLLCLEHEAATRIMVMLCFCGVRKQRWFRAGRTVLPRLFLKDVGEEGFDVLRMTERRVAVTGMPRVMVESFLKDYLDVQVVVGKELKEFCGFYTGCLQEEEEKEEELRDIVNGGEVLGFGLHGREFPIKFFPNIKEVYRVTDAEKRNWHHLPMEKCPQPLIFHDGRIAFQPTFTASIAMIVWFPFGVILSILRSILCILLPYSICILVSALTGLVGRLVQTNHQSTSEVGFRPASGRLYICNHRTLLDPIYISVALNRPVTAVVYSVSPISEFLSPIKTARLTRNREEDRCRMAKLLKQGDLVVCPEGTTCREPFLLRFSPLFAELADRVTPVALSTEVSMFYGTTTSGFKWLDSFYFLMNPRPGCVVQFLNEMPTVSENGRWSSPCEVANHIQREIGRALDFTCTKLTRKEKYQILAGNDGVLN</sequence>
<evidence type="ECO:0000313" key="9">
    <source>
        <dbReference type="EMBL" id="KAG0501000.1"/>
    </source>
</evidence>
<dbReference type="EMBL" id="JADCNM010000001">
    <property type="protein sequence ID" value="KAG0501000.1"/>
    <property type="molecule type" value="Genomic_DNA"/>
</dbReference>
<reference evidence="9 10" key="1">
    <citation type="journal article" date="2020" name="Nat. Food">
        <title>A phased Vanilla planifolia genome enables genetic improvement of flavour and production.</title>
        <authorList>
            <person name="Hasing T."/>
            <person name="Tang H."/>
            <person name="Brym M."/>
            <person name="Khazi F."/>
            <person name="Huang T."/>
            <person name="Chambers A.H."/>
        </authorList>
    </citation>
    <scope>NUCLEOTIDE SEQUENCE [LARGE SCALE GENOMIC DNA]</scope>
    <source>
        <tissue evidence="9">Leaf</tissue>
    </source>
</reference>
<gene>
    <name evidence="9" type="ORF">HPP92_001072</name>
</gene>
<dbReference type="PANTHER" id="PTHR15486:SF62">
    <property type="entry name" value="GLYCEROL-3-PHOSPHATE ACYLTRANSFERASE 2-RELATED"/>
    <property type="match status" value="1"/>
</dbReference>